<name>A0ABV4TU62_9GAMM</name>
<dbReference type="PANTHER" id="PTHR45663">
    <property type="entry name" value="GEO12009P1"/>
    <property type="match status" value="1"/>
</dbReference>
<feature type="domain" description="Thioredoxin" evidence="7">
    <location>
        <begin position="1"/>
        <end position="105"/>
    </location>
</feature>
<comment type="caution">
    <text evidence="8">The sequence shown here is derived from an EMBL/GenBank/DDBJ whole genome shotgun (WGS) entry which is preliminary data.</text>
</comment>
<dbReference type="EMBL" id="JBGUAW010000004">
    <property type="protein sequence ID" value="MFA9460669.1"/>
    <property type="molecule type" value="Genomic_DNA"/>
</dbReference>
<dbReference type="PROSITE" id="PS00194">
    <property type="entry name" value="THIOREDOXIN_1"/>
    <property type="match status" value="1"/>
</dbReference>
<proteinExistence type="inferred from homology"/>
<gene>
    <name evidence="8" type="primary">trxA</name>
    <name evidence="8" type="ORF">ACERLL_07505</name>
</gene>
<evidence type="ECO:0000256" key="5">
    <source>
        <dbReference type="ARBA" id="ARBA00023284"/>
    </source>
</evidence>
<keyword evidence="5" id="KW-0676">Redox-active center</keyword>
<dbReference type="Proteomes" id="UP001575181">
    <property type="component" value="Unassembled WGS sequence"/>
</dbReference>
<evidence type="ECO:0000313" key="9">
    <source>
        <dbReference type="Proteomes" id="UP001575181"/>
    </source>
</evidence>
<evidence type="ECO:0000259" key="7">
    <source>
        <dbReference type="PROSITE" id="PS51352"/>
    </source>
</evidence>
<keyword evidence="9" id="KW-1185">Reference proteome</keyword>
<evidence type="ECO:0000256" key="1">
    <source>
        <dbReference type="ARBA" id="ARBA00008987"/>
    </source>
</evidence>
<dbReference type="InterPro" id="IPR017937">
    <property type="entry name" value="Thioredoxin_CS"/>
</dbReference>
<dbReference type="SUPFAM" id="SSF52833">
    <property type="entry name" value="Thioredoxin-like"/>
    <property type="match status" value="1"/>
</dbReference>
<dbReference type="CDD" id="cd02947">
    <property type="entry name" value="TRX_family"/>
    <property type="match status" value="1"/>
</dbReference>
<dbReference type="PRINTS" id="PR00421">
    <property type="entry name" value="THIOREDOXIN"/>
</dbReference>
<evidence type="ECO:0000256" key="2">
    <source>
        <dbReference type="ARBA" id="ARBA00022448"/>
    </source>
</evidence>
<dbReference type="RefSeq" id="WP_373655450.1">
    <property type="nucleotide sequence ID" value="NZ_JBGUAW010000004.1"/>
</dbReference>
<accession>A0ABV4TU62</accession>
<dbReference type="Gene3D" id="3.40.30.10">
    <property type="entry name" value="Glutaredoxin"/>
    <property type="match status" value="1"/>
</dbReference>
<keyword evidence="2" id="KW-0813">Transport</keyword>
<organism evidence="8 9">
    <name type="scientific">Thiohalorhabdus methylotrophus</name>
    <dbReference type="NCBI Taxonomy" id="3242694"/>
    <lineage>
        <taxon>Bacteria</taxon>
        <taxon>Pseudomonadati</taxon>
        <taxon>Pseudomonadota</taxon>
        <taxon>Gammaproteobacteria</taxon>
        <taxon>Thiohalorhabdales</taxon>
        <taxon>Thiohalorhabdaceae</taxon>
        <taxon>Thiohalorhabdus</taxon>
    </lineage>
</organism>
<protein>
    <recommendedName>
        <fullName evidence="6">Thioredoxin</fullName>
    </recommendedName>
</protein>
<keyword evidence="3" id="KW-0249">Electron transport</keyword>
<dbReference type="PANTHER" id="PTHR45663:SF40">
    <property type="entry name" value="THIOREDOXIN 2"/>
    <property type="match status" value="1"/>
</dbReference>
<dbReference type="InterPro" id="IPR036249">
    <property type="entry name" value="Thioredoxin-like_sf"/>
</dbReference>
<comment type="similarity">
    <text evidence="1">Belongs to the thioredoxin family.</text>
</comment>
<sequence>MATVDLTKDNFESTVMDNDMVFVDFWASWCEPCKSFAPIYEEVSEDYPDIVFGKVDTENQQELAGHFGIRSIPTLMLFREQVIIFQESGVLPREGLESIIQQARDLDMDQVRKDIEEQQSQQGGKG</sequence>
<dbReference type="InterPro" id="IPR005746">
    <property type="entry name" value="Thioredoxin"/>
</dbReference>
<dbReference type="InterPro" id="IPR013766">
    <property type="entry name" value="Thioredoxin_domain"/>
</dbReference>
<evidence type="ECO:0000256" key="4">
    <source>
        <dbReference type="ARBA" id="ARBA00023157"/>
    </source>
</evidence>
<evidence type="ECO:0000313" key="8">
    <source>
        <dbReference type="EMBL" id="MFA9460669.1"/>
    </source>
</evidence>
<evidence type="ECO:0000256" key="3">
    <source>
        <dbReference type="ARBA" id="ARBA00022982"/>
    </source>
</evidence>
<dbReference type="Pfam" id="PF00085">
    <property type="entry name" value="Thioredoxin"/>
    <property type="match status" value="1"/>
</dbReference>
<evidence type="ECO:0000256" key="6">
    <source>
        <dbReference type="NCBIfam" id="TIGR01068"/>
    </source>
</evidence>
<keyword evidence="4" id="KW-1015">Disulfide bond</keyword>
<dbReference type="PROSITE" id="PS51352">
    <property type="entry name" value="THIOREDOXIN_2"/>
    <property type="match status" value="1"/>
</dbReference>
<reference evidence="8 9" key="1">
    <citation type="submission" date="2024-08" db="EMBL/GenBank/DDBJ databases">
        <title>Whole-genome sequencing of halo(alkali)philic microorganisms from hypersaline lakes.</title>
        <authorList>
            <person name="Sorokin D.Y."/>
            <person name="Merkel A.Y."/>
            <person name="Messina E."/>
            <person name="Yakimov M."/>
        </authorList>
    </citation>
    <scope>NUCLEOTIDE SEQUENCE [LARGE SCALE GENOMIC DNA]</scope>
    <source>
        <strain evidence="8 9">Cl-TMA</strain>
    </source>
</reference>
<dbReference type="NCBIfam" id="TIGR01068">
    <property type="entry name" value="thioredoxin"/>
    <property type="match status" value="1"/>
</dbReference>